<dbReference type="InterPro" id="IPR020806">
    <property type="entry name" value="PKS_PP-bd"/>
</dbReference>
<feature type="compositionally biased region" description="Low complexity" evidence="7">
    <location>
        <begin position="1625"/>
        <end position="1648"/>
    </location>
</feature>
<dbReference type="SUPFAM" id="SSF53474">
    <property type="entry name" value="alpha/beta-Hydrolases"/>
    <property type="match status" value="1"/>
</dbReference>
<dbReference type="InterPro" id="IPR036736">
    <property type="entry name" value="ACP-like_sf"/>
</dbReference>
<dbReference type="InterPro" id="IPR016036">
    <property type="entry name" value="Malonyl_transacylase_ACP-bd"/>
</dbReference>
<protein>
    <submittedName>
        <fullName evidence="10">FosF</fullName>
    </submittedName>
</protein>
<dbReference type="SUPFAM" id="SSF52151">
    <property type="entry name" value="FabD/lysophospholipase-like"/>
    <property type="match status" value="1"/>
</dbReference>
<dbReference type="FunFam" id="3.40.366.10:FF:000002">
    <property type="entry name" value="Probable polyketide synthase 2"/>
    <property type="match status" value="1"/>
</dbReference>
<dbReference type="InterPro" id="IPR009081">
    <property type="entry name" value="PP-bd_ACP"/>
</dbReference>
<proteinExistence type="predicted"/>
<dbReference type="SMART" id="SM00823">
    <property type="entry name" value="PKS_PP"/>
    <property type="match status" value="1"/>
</dbReference>
<organism evidence="10">
    <name type="scientific">Streptomyces pulveraceus</name>
    <dbReference type="NCBI Taxonomy" id="68258"/>
    <lineage>
        <taxon>Bacteria</taxon>
        <taxon>Bacillati</taxon>
        <taxon>Actinomycetota</taxon>
        <taxon>Actinomycetes</taxon>
        <taxon>Kitasatosporales</taxon>
        <taxon>Streptomycetaceae</taxon>
        <taxon>Streptomyces</taxon>
    </lineage>
</organism>
<feature type="region of interest" description="Disordered" evidence="7">
    <location>
        <begin position="1509"/>
        <end position="1535"/>
    </location>
</feature>
<dbReference type="InterPro" id="IPR029058">
    <property type="entry name" value="AB_hydrolase_fold"/>
</dbReference>
<dbReference type="InterPro" id="IPR020802">
    <property type="entry name" value="TesA-like"/>
</dbReference>
<dbReference type="Pfam" id="PF00975">
    <property type="entry name" value="Thioesterase"/>
    <property type="match status" value="1"/>
</dbReference>
<dbReference type="CDD" id="cd08952">
    <property type="entry name" value="KR_1_SDR_x"/>
    <property type="match status" value="1"/>
</dbReference>
<feature type="region of interest" description="Disordered" evidence="7">
    <location>
        <begin position="1625"/>
        <end position="1651"/>
    </location>
</feature>
<dbReference type="PROSITE" id="PS50075">
    <property type="entry name" value="CARRIER"/>
    <property type="match status" value="1"/>
</dbReference>
<keyword evidence="2" id="KW-0597">Phosphoprotein</keyword>
<dbReference type="InterPro" id="IPR036291">
    <property type="entry name" value="NAD(P)-bd_dom_sf"/>
</dbReference>
<keyword evidence="6" id="KW-0012">Acyltransferase</keyword>
<dbReference type="InterPro" id="IPR032821">
    <property type="entry name" value="PKS_assoc"/>
</dbReference>
<evidence type="ECO:0000259" key="8">
    <source>
        <dbReference type="PROSITE" id="PS50075"/>
    </source>
</evidence>
<dbReference type="InterPro" id="IPR013968">
    <property type="entry name" value="PKS_KR"/>
</dbReference>
<dbReference type="PROSITE" id="PS52004">
    <property type="entry name" value="KS3_2"/>
    <property type="match status" value="1"/>
</dbReference>
<dbReference type="Gene3D" id="1.10.1200.10">
    <property type="entry name" value="ACP-like"/>
    <property type="match status" value="1"/>
</dbReference>
<keyword evidence="3" id="KW-0808">Transferase</keyword>
<dbReference type="InterPro" id="IPR057326">
    <property type="entry name" value="KR_dom"/>
</dbReference>
<dbReference type="Gene3D" id="3.40.47.10">
    <property type="match status" value="1"/>
</dbReference>
<reference evidence="10" key="1">
    <citation type="submission" date="2010-10" db="EMBL/GenBank/DDBJ databases">
        <authorList>
            <person name="Tang L."/>
        </authorList>
    </citation>
    <scope>NUCLEOTIDE SEQUENCE</scope>
    <source>
        <strain evidence="10">ATCC 31906</strain>
    </source>
</reference>
<dbReference type="Pfam" id="PF08659">
    <property type="entry name" value="KR"/>
    <property type="match status" value="1"/>
</dbReference>
<feature type="domain" description="Carrier" evidence="8">
    <location>
        <begin position="1546"/>
        <end position="1621"/>
    </location>
</feature>
<dbReference type="GO" id="GO:0033068">
    <property type="term" value="P:macrolide biosynthetic process"/>
    <property type="evidence" value="ECO:0007669"/>
    <property type="project" value="UniProtKB-ARBA"/>
</dbReference>
<evidence type="ECO:0000259" key="9">
    <source>
        <dbReference type="PROSITE" id="PS52004"/>
    </source>
</evidence>
<name>F5AMZ2_9ACTN</name>
<dbReference type="InterPro" id="IPR050091">
    <property type="entry name" value="PKS_NRPS_Biosynth_Enz"/>
</dbReference>
<dbReference type="InterPro" id="IPR014030">
    <property type="entry name" value="Ketoacyl_synth_N"/>
</dbReference>
<dbReference type="CDD" id="cd00833">
    <property type="entry name" value="PKS"/>
    <property type="match status" value="1"/>
</dbReference>
<dbReference type="Pfam" id="PF18369">
    <property type="entry name" value="PKS_DE"/>
    <property type="match status" value="1"/>
</dbReference>
<dbReference type="PROSITE" id="PS00012">
    <property type="entry name" value="PHOSPHOPANTETHEINE"/>
    <property type="match status" value="1"/>
</dbReference>
<dbReference type="GO" id="GO:0004312">
    <property type="term" value="F:fatty acid synthase activity"/>
    <property type="evidence" value="ECO:0007669"/>
    <property type="project" value="TreeGrafter"/>
</dbReference>
<dbReference type="InterPro" id="IPR041618">
    <property type="entry name" value="PKS_DE"/>
</dbReference>
<dbReference type="Pfam" id="PF00550">
    <property type="entry name" value="PP-binding"/>
    <property type="match status" value="1"/>
</dbReference>
<keyword evidence="4" id="KW-0045">Antibiotic biosynthesis</keyword>
<dbReference type="GO" id="GO:0006633">
    <property type="term" value="P:fatty acid biosynthetic process"/>
    <property type="evidence" value="ECO:0007669"/>
    <property type="project" value="InterPro"/>
</dbReference>
<dbReference type="InterPro" id="IPR001227">
    <property type="entry name" value="Ac_transferase_dom_sf"/>
</dbReference>
<dbReference type="SMART" id="SM00822">
    <property type="entry name" value="PKS_KR"/>
    <property type="match status" value="1"/>
</dbReference>
<dbReference type="InterPro" id="IPR014031">
    <property type="entry name" value="Ketoacyl_synth_C"/>
</dbReference>
<dbReference type="Gene3D" id="3.40.50.720">
    <property type="entry name" value="NAD(P)-binding Rossmann-like Domain"/>
    <property type="match status" value="1"/>
</dbReference>
<dbReference type="InterPro" id="IPR001031">
    <property type="entry name" value="Thioesterase"/>
</dbReference>
<dbReference type="InterPro" id="IPR018201">
    <property type="entry name" value="Ketoacyl_synth_AS"/>
</dbReference>
<dbReference type="SUPFAM" id="SSF55048">
    <property type="entry name" value="Probable ACP-binding domain of malonyl-CoA ACP transacylase"/>
    <property type="match status" value="1"/>
</dbReference>
<dbReference type="PROSITE" id="PS00606">
    <property type="entry name" value="KS3_1"/>
    <property type="match status" value="1"/>
</dbReference>
<evidence type="ECO:0000256" key="2">
    <source>
        <dbReference type="ARBA" id="ARBA00022553"/>
    </source>
</evidence>
<dbReference type="InterPro" id="IPR006162">
    <property type="entry name" value="Ppantetheine_attach_site"/>
</dbReference>
<dbReference type="InterPro" id="IPR014043">
    <property type="entry name" value="Acyl_transferase_dom"/>
</dbReference>
<dbReference type="SUPFAM" id="SSF51735">
    <property type="entry name" value="NAD(P)-binding Rossmann-fold domains"/>
    <property type="match status" value="2"/>
</dbReference>
<gene>
    <name evidence="10" type="primary">fosF</name>
</gene>
<dbReference type="Pfam" id="PF16197">
    <property type="entry name" value="KAsynt_C_assoc"/>
    <property type="match status" value="1"/>
</dbReference>
<dbReference type="PANTHER" id="PTHR43775">
    <property type="entry name" value="FATTY ACID SYNTHASE"/>
    <property type="match status" value="1"/>
</dbReference>
<keyword evidence="1" id="KW-0596">Phosphopantetheine</keyword>
<evidence type="ECO:0000313" key="10">
    <source>
        <dbReference type="EMBL" id="AEC13072.1"/>
    </source>
</evidence>
<dbReference type="FunFam" id="3.40.47.10:FF:000019">
    <property type="entry name" value="Polyketide synthase type I"/>
    <property type="match status" value="1"/>
</dbReference>
<dbReference type="SMART" id="SM00825">
    <property type="entry name" value="PKS_KS"/>
    <property type="match status" value="1"/>
</dbReference>
<dbReference type="InterPro" id="IPR020841">
    <property type="entry name" value="PKS_Beta-ketoAc_synthase_dom"/>
</dbReference>
<feature type="region of interest" description="Disordered" evidence="7">
    <location>
        <begin position="1241"/>
        <end position="1261"/>
    </location>
</feature>
<dbReference type="Pfam" id="PF00698">
    <property type="entry name" value="Acyl_transf_1"/>
    <property type="match status" value="1"/>
</dbReference>
<evidence type="ECO:0000256" key="5">
    <source>
        <dbReference type="ARBA" id="ARBA00023268"/>
    </source>
</evidence>
<dbReference type="InterPro" id="IPR016039">
    <property type="entry name" value="Thiolase-like"/>
</dbReference>
<dbReference type="Gene3D" id="3.40.50.1820">
    <property type="entry name" value="alpha/beta hydrolase"/>
    <property type="match status" value="1"/>
</dbReference>
<dbReference type="SMART" id="SM00824">
    <property type="entry name" value="PKS_TE"/>
    <property type="match status" value="1"/>
</dbReference>
<dbReference type="Pfam" id="PF02801">
    <property type="entry name" value="Ketoacyl-synt_C"/>
    <property type="match status" value="1"/>
</dbReference>
<dbReference type="PANTHER" id="PTHR43775:SF51">
    <property type="entry name" value="INACTIVE PHENOLPHTHIOCEROL SYNTHESIS POLYKETIDE SYNTHASE TYPE I PKS1-RELATED"/>
    <property type="match status" value="1"/>
</dbReference>
<dbReference type="EMBL" id="HQ434551">
    <property type="protein sequence ID" value="AEC13072.1"/>
    <property type="molecule type" value="Genomic_DNA"/>
</dbReference>
<evidence type="ECO:0000256" key="3">
    <source>
        <dbReference type="ARBA" id="ARBA00022679"/>
    </source>
</evidence>
<evidence type="ECO:0000256" key="1">
    <source>
        <dbReference type="ARBA" id="ARBA00022450"/>
    </source>
</evidence>
<dbReference type="InterPro" id="IPR016035">
    <property type="entry name" value="Acyl_Trfase/lysoPLipase"/>
</dbReference>
<evidence type="ECO:0000256" key="7">
    <source>
        <dbReference type="SAM" id="MobiDB-lite"/>
    </source>
</evidence>
<sequence length="1931" mass="200966">MSTNEDKLRHYVKELTGDLLRTRGRLRELEAAGNEPIALVGMACKYPGGVASPEDLWRLVAEGRDAISPFPADRGWDLGRLPAAGGGFLHDAAEFDAGFFGISPRDAAAMDPQQRIALETCWEAVERSGISADSLRGKPVGVFMGGAVQGYGLVGTEIVDAPEGVGGTGSASSVISGRVSYSFGFEGPAVTVDTACSSSLVALHLAVQSLRAGECSLALAGGVTVMATPYAFVEFGRQGGLSADGRCRSFSADAEGTGWSEGVGVVVLERLSDARRNGHEVLAVVRGSAVNQDGASNGLTAPNGPSQQRVIVRALAGAGLSTSDVDVMEAHGTGTRLGDPIEAQALIATYGQGRAEGRPLWLGSLKSNIGHTQAAAGVGGVIKMVMAMRHGVLPRTLHVSQPSPHVDWSAGAVELLTRARQWPQTGRARRAGVSSFGISGTNAHVILEHEPVESTEAPVGSAQVPVESTQALVVAGELPWVVSGRTEGAVRAQAARLAAFVAGRGGGALDVGGVGLALVSSRSVFDHSAVVSGGSLDELLAGVGGVARGDGSAAGGVVFERRVAGGVGVAFSGQGSQRPGMGRELYGRFPVFAAALDEVCAEVEAQTGAELLGVVFGDDAGVLEDTGVAQPALFAVEVALYRLAESFGVRADVLIGHSLGELSAAYVAGVWSLADAVRVVVARARLMGSLPSGGRMVAVEATEEEVAPLVADVAAAGGMVSLAAVNAPGAVVVSGQDAAVDQIADIFAGRGRRTRALAVSHAFHSPLMEPMLAEFADVLAQVEFRAPSIPVVSNVTGTIADAEELCSPEYWVRHVREAVRFGDGVGAVLAQGVATVVELGPDPVLTALGERVRAASAERDSAARDVAFVPTLSRRSTDTRAFLGMLARVHARGHQVDWTALGRADDLARELPTYAFQHEHHWLKGASVRPGSAASRTAGSDGAFWKVVQEQDLQRLASDLGVDPDAPLHTVLPALGDWHQTHIEASETDGWRYRVAWERPTAQHAPEGPATLHGTWLIVVPEGDLRAGHLLDNDGLHDGLHGEVRRVLTDAGAEVKSLSLAPEDIDRQTIAKLLNGLDDTPAGVVSLLALSGREHTGPRGVGSGAWASVCLLQALLDTGWSATRLWTLTRGAVRATASDDAPDPWQAQVWGLGRVAALEHPTLWGGLVDLPAPDLSAADGHALAATAEASFGLAALLAGSSGEDQVALRADGARVRRLRPAGPDGAPEPVRPVAPESLVAPEGADATGRTGDPQPPAAREPWWSHGSVLITGGTGALGAHTARRLAEQGAPHLVLASRQGPDAPGAADLRAELAAHGATVDLVSCDVTSRDEVAALAADLAGRGAPVGAVVHTAGVAAEHPLADLDATEFAAVVDAKVTGAVILDEVLGDGLAAFVVYSSIAGTWGSTRGGAYAAGNAFLDALVERRRARRAAATTLAWGPWSGGGMAGEEFRQEMQRRGLRPLTPRLATTALDRAVRQEDTAIVVADLDWPRFIGVFTAGRPNHLFADFDDTESGAGHPDAGRTGAAQPGEWQRLPDLPLADQRPYVLDIVRREAARVLGHADAGTITEDQEFLALGFDSLAAVELRGRLTVLTGLALPSSLVFDHPTLGALVTHLLDNAAPGGDAGASPAPGVSAAPSASVAAAPPQDSNDSVVGIYRKLSLQGRMQEVEAFLSSASALRTRFHGAEDLGRGAHVTTLGHGEAEPQLVCFPPFAPVDGSLQFARLANHFRGRRRVSVVTVPGFMAGEPLAASLEVLIETLAEAVLRAADGRPYALLGYSSSGWLAQAAATWLEERGTGPVGVVLLDTYPPDSMTLEMRKAMTYEVVERRMRFTSMHYDGLTALGTYRGMFRGWQPRQLAVPTLFVRPDSCIPGSPEEPMAGPDWQAAWPLDHEETQVPGDHCTMIGEFSETTAAAVDEWLSRTPGLTRP</sequence>
<dbReference type="GO" id="GO:0004315">
    <property type="term" value="F:3-oxoacyl-[acyl-carrier-protein] synthase activity"/>
    <property type="evidence" value="ECO:0007669"/>
    <property type="project" value="InterPro"/>
</dbReference>
<dbReference type="SMR" id="F5AMZ2"/>
<dbReference type="SMART" id="SM01294">
    <property type="entry name" value="PKS_PP_betabranch"/>
    <property type="match status" value="1"/>
</dbReference>
<feature type="domain" description="Ketosynthase family 3 (KS3)" evidence="9">
    <location>
        <begin position="34"/>
        <end position="449"/>
    </location>
</feature>
<dbReference type="GO" id="GO:0031177">
    <property type="term" value="F:phosphopantetheine binding"/>
    <property type="evidence" value="ECO:0007669"/>
    <property type="project" value="InterPro"/>
</dbReference>
<dbReference type="Gene3D" id="3.40.366.10">
    <property type="entry name" value="Malonyl-Coenzyme A Acyl Carrier Protein, domain 2"/>
    <property type="match status" value="1"/>
</dbReference>
<dbReference type="Pfam" id="PF00109">
    <property type="entry name" value="ketoacyl-synt"/>
    <property type="match status" value="1"/>
</dbReference>
<evidence type="ECO:0000256" key="4">
    <source>
        <dbReference type="ARBA" id="ARBA00023194"/>
    </source>
</evidence>
<dbReference type="SMART" id="SM00827">
    <property type="entry name" value="PKS_AT"/>
    <property type="match status" value="1"/>
</dbReference>
<dbReference type="SUPFAM" id="SSF53901">
    <property type="entry name" value="Thiolase-like"/>
    <property type="match status" value="1"/>
</dbReference>
<dbReference type="Gene3D" id="3.30.70.3290">
    <property type="match status" value="1"/>
</dbReference>
<accession>F5AMZ2</accession>
<keyword evidence="5" id="KW-0511">Multifunctional enzyme</keyword>
<dbReference type="SUPFAM" id="SSF47336">
    <property type="entry name" value="ACP-like"/>
    <property type="match status" value="1"/>
</dbReference>
<dbReference type="NCBIfam" id="NF045894">
    <property type="entry name" value="PKS_plus_SDR"/>
    <property type="match status" value="1"/>
</dbReference>
<evidence type="ECO:0000256" key="6">
    <source>
        <dbReference type="ARBA" id="ARBA00023315"/>
    </source>
</evidence>